<reference evidence="2 3" key="1">
    <citation type="submission" date="2017-05" db="EMBL/GenBank/DDBJ databases">
        <title>Thiocyanate degradation by Thiohalobacter thiocyanaticus FOKN1.</title>
        <authorList>
            <person name="Oshiki M."/>
            <person name="Fukushima T."/>
            <person name="Kawano S."/>
            <person name="Nakagawa J."/>
        </authorList>
    </citation>
    <scope>NUCLEOTIDE SEQUENCE [LARGE SCALE GENOMIC DNA]</scope>
    <source>
        <strain evidence="2 3">FOKN1</strain>
    </source>
</reference>
<evidence type="ECO:0000313" key="3">
    <source>
        <dbReference type="Proteomes" id="UP000218765"/>
    </source>
</evidence>
<evidence type="ECO:0000256" key="1">
    <source>
        <dbReference type="SAM" id="SignalP"/>
    </source>
</evidence>
<dbReference type="PROSITE" id="PS51257">
    <property type="entry name" value="PROKAR_LIPOPROTEIN"/>
    <property type="match status" value="1"/>
</dbReference>
<proteinExistence type="predicted"/>
<organism evidence="2 3">
    <name type="scientific">Thiohalobacter thiocyanaticus</name>
    <dbReference type="NCBI Taxonomy" id="585455"/>
    <lineage>
        <taxon>Bacteria</taxon>
        <taxon>Pseudomonadati</taxon>
        <taxon>Pseudomonadota</taxon>
        <taxon>Gammaproteobacteria</taxon>
        <taxon>Thiohalobacterales</taxon>
        <taxon>Thiohalobacteraceae</taxon>
        <taxon>Thiohalobacter</taxon>
    </lineage>
</organism>
<dbReference type="RefSeq" id="WP_096363681.1">
    <property type="nucleotide sequence ID" value="NZ_AP018052.1"/>
</dbReference>
<keyword evidence="3" id="KW-1185">Reference proteome</keyword>
<gene>
    <name evidence="2" type="ORF">FOKN1_0104</name>
</gene>
<protein>
    <submittedName>
        <fullName evidence="2">Uncharacterized protein</fullName>
    </submittedName>
</protein>
<feature type="signal peptide" evidence="1">
    <location>
        <begin position="1"/>
        <end position="24"/>
    </location>
</feature>
<keyword evidence="1" id="KW-0732">Signal</keyword>
<accession>A0A1Z4VLN0</accession>
<dbReference type="KEGG" id="ttc:FOKN1_0104"/>
<dbReference type="EMBL" id="AP018052">
    <property type="protein sequence ID" value="BAZ92509.1"/>
    <property type="molecule type" value="Genomic_DNA"/>
</dbReference>
<feature type="chain" id="PRO_5012147992" evidence="1">
    <location>
        <begin position="25"/>
        <end position="137"/>
    </location>
</feature>
<dbReference type="AlphaFoldDB" id="A0A1Z4VLN0"/>
<evidence type="ECO:0000313" key="2">
    <source>
        <dbReference type="EMBL" id="BAZ92509.1"/>
    </source>
</evidence>
<sequence length="137" mass="15127">MRIFLTTWVALALLILSGCGDESATSGGQPPNGGEQSSQVIAPSKEGVIGKWRDNVTNPIFHSNVTILAKDGKLYYVNEYDDGSEKRMEVVENKSDLGRRFDPVIPSRLEDHWVIDENGDLLMRDKHGTAAVAKKIE</sequence>
<name>A0A1Z4VLN0_9GAMM</name>
<dbReference type="Proteomes" id="UP000218765">
    <property type="component" value="Chromosome"/>
</dbReference>